<gene>
    <name evidence="4" type="ORF">OXD698_LOCUS52947</name>
</gene>
<keyword evidence="2" id="KW-0663">Pyridoxal phosphate</keyword>
<dbReference type="Proteomes" id="UP000663844">
    <property type="component" value="Unassembled WGS sequence"/>
</dbReference>
<evidence type="ECO:0000259" key="3">
    <source>
        <dbReference type="Pfam" id="PF01276"/>
    </source>
</evidence>
<feature type="domain" description="Orn/Lys/Arg decarboxylases family 1 pyridoxal-P attachment site" evidence="3">
    <location>
        <begin position="9"/>
        <end position="133"/>
    </location>
</feature>
<dbReference type="InterPro" id="IPR000310">
    <property type="entry name" value="Orn/Lys/Arg_deCO2ase_major_dom"/>
</dbReference>
<feature type="non-terminal residue" evidence="4">
    <location>
        <position position="140"/>
    </location>
</feature>
<protein>
    <recommendedName>
        <fullName evidence="3">Orn/Lys/Arg decarboxylases family 1 pyridoxal-P attachment site domain-containing protein</fullName>
    </recommendedName>
</protein>
<reference evidence="4" key="1">
    <citation type="submission" date="2021-02" db="EMBL/GenBank/DDBJ databases">
        <authorList>
            <person name="Nowell W R."/>
        </authorList>
    </citation>
    <scope>NUCLEOTIDE SEQUENCE</scope>
</reference>
<dbReference type="EMBL" id="CAJOAZ010029575">
    <property type="protein sequence ID" value="CAF4426229.1"/>
    <property type="molecule type" value="Genomic_DNA"/>
</dbReference>
<dbReference type="PANTHER" id="PTHR43277:SF4">
    <property type="entry name" value="ARGININE DECARBOXYLASE"/>
    <property type="match status" value="1"/>
</dbReference>
<dbReference type="InterPro" id="IPR015424">
    <property type="entry name" value="PyrdxlP-dep_Trfase"/>
</dbReference>
<proteinExistence type="predicted"/>
<evidence type="ECO:0000313" key="5">
    <source>
        <dbReference type="Proteomes" id="UP000663844"/>
    </source>
</evidence>
<dbReference type="Gene3D" id="3.40.640.10">
    <property type="entry name" value="Type I PLP-dependent aspartate aminotransferase-like (Major domain)"/>
    <property type="match status" value="1"/>
</dbReference>
<accession>A0A820QQ09</accession>
<dbReference type="SUPFAM" id="SSF53383">
    <property type="entry name" value="PLP-dependent transferases"/>
    <property type="match status" value="1"/>
</dbReference>
<dbReference type="Pfam" id="PF01276">
    <property type="entry name" value="OKR_DC_1"/>
    <property type="match status" value="1"/>
</dbReference>
<dbReference type="PANTHER" id="PTHR43277">
    <property type="entry name" value="ARGININE DECARBOXYLASE"/>
    <property type="match status" value="1"/>
</dbReference>
<comment type="caution">
    <text evidence="4">The sequence shown here is derived from an EMBL/GenBank/DDBJ whole genome shotgun (WGS) entry which is preliminary data.</text>
</comment>
<comment type="cofactor">
    <cofactor evidence="1">
        <name>pyridoxal 5'-phosphate</name>
        <dbReference type="ChEBI" id="CHEBI:597326"/>
    </cofactor>
</comment>
<dbReference type="GO" id="GO:0003824">
    <property type="term" value="F:catalytic activity"/>
    <property type="evidence" value="ECO:0007669"/>
    <property type="project" value="InterPro"/>
</dbReference>
<dbReference type="InterPro" id="IPR015421">
    <property type="entry name" value="PyrdxlP-dep_Trfase_major"/>
</dbReference>
<sequence length="140" mass="15311">MSFTAPHPLLQEFFGGDLHPADLVEINKNVDYLHSPKKALLEAQQLAAAAYGADYTFFLINGSTVGNMAAIMSFTAPHQKIIMSRASHRSVYGAIVLSGAIPIYIEPDCHPDIEFPLAINIETIKNLLKQHSDVVAIHLT</sequence>
<name>A0A820QQ09_9BILA</name>
<evidence type="ECO:0000256" key="1">
    <source>
        <dbReference type="ARBA" id="ARBA00001933"/>
    </source>
</evidence>
<dbReference type="AlphaFoldDB" id="A0A820QQ09"/>
<organism evidence="4 5">
    <name type="scientific">Adineta steineri</name>
    <dbReference type="NCBI Taxonomy" id="433720"/>
    <lineage>
        <taxon>Eukaryota</taxon>
        <taxon>Metazoa</taxon>
        <taxon>Spiralia</taxon>
        <taxon>Gnathifera</taxon>
        <taxon>Rotifera</taxon>
        <taxon>Eurotatoria</taxon>
        <taxon>Bdelloidea</taxon>
        <taxon>Adinetida</taxon>
        <taxon>Adinetidae</taxon>
        <taxon>Adineta</taxon>
    </lineage>
</organism>
<evidence type="ECO:0000313" key="4">
    <source>
        <dbReference type="EMBL" id="CAF4426229.1"/>
    </source>
</evidence>
<evidence type="ECO:0000256" key="2">
    <source>
        <dbReference type="ARBA" id="ARBA00022898"/>
    </source>
</evidence>
<dbReference type="InterPro" id="IPR052357">
    <property type="entry name" value="Orn_Lys_Arg_decarboxylase-I"/>
</dbReference>